<organism evidence="1 2">
    <name type="scientific">Puccinia coronata f. sp. avenae</name>
    <dbReference type="NCBI Taxonomy" id="200324"/>
    <lineage>
        <taxon>Eukaryota</taxon>
        <taxon>Fungi</taxon>
        <taxon>Dikarya</taxon>
        <taxon>Basidiomycota</taxon>
        <taxon>Pucciniomycotina</taxon>
        <taxon>Pucciniomycetes</taxon>
        <taxon>Pucciniales</taxon>
        <taxon>Pucciniaceae</taxon>
        <taxon>Puccinia</taxon>
    </lineage>
</organism>
<accession>A0A2N5UFH6</accession>
<evidence type="ECO:0000313" key="1">
    <source>
        <dbReference type="EMBL" id="PLW36499.1"/>
    </source>
</evidence>
<gene>
    <name evidence="1" type="ORF">PCANC_19259</name>
</gene>
<name>A0A2N5UFH6_9BASI</name>
<comment type="caution">
    <text evidence="1">The sequence shown here is derived from an EMBL/GenBank/DDBJ whole genome shotgun (WGS) entry which is preliminary data.</text>
</comment>
<dbReference type="EMBL" id="PGCJ01000238">
    <property type="protein sequence ID" value="PLW36499.1"/>
    <property type="molecule type" value="Genomic_DNA"/>
</dbReference>
<evidence type="ECO:0000313" key="2">
    <source>
        <dbReference type="Proteomes" id="UP000235388"/>
    </source>
</evidence>
<protein>
    <submittedName>
        <fullName evidence="1">Uncharacterized protein</fullName>
    </submittedName>
</protein>
<reference evidence="1 2" key="1">
    <citation type="submission" date="2017-11" db="EMBL/GenBank/DDBJ databases">
        <title>De novo assembly and phasing of dikaryotic genomes from two isolates of Puccinia coronata f. sp. avenae, the causal agent of oat crown rust.</title>
        <authorList>
            <person name="Miller M.E."/>
            <person name="Zhang Y."/>
            <person name="Omidvar V."/>
            <person name="Sperschneider J."/>
            <person name="Schwessinger B."/>
            <person name="Raley C."/>
            <person name="Palmer J.M."/>
            <person name="Garnica D."/>
            <person name="Upadhyaya N."/>
            <person name="Rathjen J."/>
            <person name="Taylor J.M."/>
            <person name="Park R.F."/>
            <person name="Dodds P.N."/>
            <person name="Hirsch C.D."/>
            <person name="Kianian S.F."/>
            <person name="Figueroa M."/>
        </authorList>
    </citation>
    <scope>NUCLEOTIDE SEQUENCE [LARGE SCALE GENOMIC DNA]</scope>
    <source>
        <strain evidence="1">12NC29</strain>
    </source>
</reference>
<dbReference type="Proteomes" id="UP000235388">
    <property type="component" value="Unassembled WGS sequence"/>
</dbReference>
<proteinExistence type="predicted"/>
<keyword evidence="2" id="KW-1185">Reference proteome</keyword>
<dbReference type="AlphaFoldDB" id="A0A2N5UFH6"/>
<sequence>MSSPGLPSGGRAAREALCAPASGRQGTCASSLLAACTRHNHPEPSNPPLVIGNAHKWCAFLRDRTSFQHNLRTSINTFYIVHWDSERLRPRDLTWPTPTTINHLLPLILATMRLIRLNPIAGNQLAFVPQSLGRVIYQPMAILDAHWSLKRLIYRCATAKINRFPLRYRGFQRFGATGPLLLAR</sequence>